<keyword evidence="8" id="KW-0547">Nucleotide-binding</keyword>
<evidence type="ECO:0000313" key="16">
    <source>
        <dbReference type="EMBL" id="RJS47934.1"/>
    </source>
</evidence>
<dbReference type="AlphaFoldDB" id="A0A3A5HIQ7"/>
<keyword evidence="12" id="KW-0119">Carbohydrate metabolism</keyword>
<comment type="similarity">
    <text evidence="2">Belongs to the aminoglycoside phosphotransferase family.</text>
</comment>
<dbReference type="UniPathway" id="UPA00164"/>
<dbReference type="Pfam" id="PF18085">
    <property type="entry name" value="Mak_N_cap"/>
    <property type="match status" value="1"/>
</dbReference>
<proteinExistence type="inferred from homology"/>
<keyword evidence="17" id="KW-1185">Reference proteome</keyword>
<evidence type="ECO:0000256" key="8">
    <source>
        <dbReference type="ARBA" id="ARBA00022741"/>
    </source>
</evidence>
<evidence type="ECO:0000256" key="2">
    <source>
        <dbReference type="ARBA" id="ARBA00006219"/>
    </source>
</evidence>
<dbReference type="GO" id="GO:0016301">
    <property type="term" value="F:kinase activity"/>
    <property type="evidence" value="ECO:0007669"/>
    <property type="project" value="UniProtKB-KW"/>
</dbReference>
<evidence type="ECO:0000256" key="13">
    <source>
        <dbReference type="ARBA" id="ARBA00031251"/>
    </source>
</evidence>
<name>A0A3A5HIQ7_9ACTN</name>
<keyword evidence="10" id="KW-0067">ATP-binding</keyword>
<dbReference type="EMBL" id="QYRP01000002">
    <property type="protein sequence ID" value="RJS47934.1"/>
    <property type="molecule type" value="Genomic_DNA"/>
</dbReference>
<comment type="pathway">
    <text evidence="1">Glycan biosynthesis; glycogen biosynthesis.</text>
</comment>
<evidence type="ECO:0000256" key="3">
    <source>
        <dbReference type="ARBA" id="ARBA00011245"/>
    </source>
</evidence>
<evidence type="ECO:0000256" key="9">
    <source>
        <dbReference type="ARBA" id="ARBA00022777"/>
    </source>
</evidence>
<evidence type="ECO:0000313" key="17">
    <source>
        <dbReference type="Proteomes" id="UP000276542"/>
    </source>
</evidence>
<comment type="subunit">
    <text evidence="3">Monomer.</text>
</comment>
<keyword evidence="7" id="KW-0808">Transferase</keyword>
<comment type="catalytic activity">
    <reaction evidence="14">
        <text>D-maltose + ATP = alpha-maltose 1-phosphate + ADP + H(+)</text>
        <dbReference type="Rhea" id="RHEA:31915"/>
        <dbReference type="ChEBI" id="CHEBI:15378"/>
        <dbReference type="ChEBI" id="CHEBI:17306"/>
        <dbReference type="ChEBI" id="CHEBI:30616"/>
        <dbReference type="ChEBI" id="CHEBI:63576"/>
        <dbReference type="ChEBI" id="CHEBI:456216"/>
        <dbReference type="EC" id="2.7.1.175"/>
    </reaction>
</comment>
<dbReference type="OrthoDB" id="3787729at2"/>
<organism evidence="16 17">
    <name type="scientific">Nocardioides cavernaquae</name>
    <dbReference type="NCBI Taxonomy" id="2321396"/>
    <lineage>
        <taxon>Bacteria</taxon>
        <taxon>Bacillati</taxon>
        <taxon>Actinomycetota</taxon>
        <taxon>Actinomycetes</taxon>
        <taxon>Propionibacteriales</taxon>
        <taxon>Nocardioidaceae</taxon>
        <taxon>Nocardioides</taxon>
    </lineage>
</organism>
<evidence type="ECO:0000256" key="11">
    <source>
        <dbReference type="ARBA" id="ARBA00023056"/>
    </source>
</evidence>
<dbReference type="GO" id="GO:0005524">
    <property type="term" value="F:ATP binding"/>
    <property type="evidence" value="ECO:0007669"/>
    <property type="project" value="UniProtKB-KW"/>
</dbReference>
<keyword evidence="11" id="KW-0320">Glycogen biosynthesis</keyword>
<dbReference type="Gene3D" id="3.90.1200.10">
    <property type="match status" value="1"/>
</dbReference>
<feature type="domain" description="Maltokinase N-terminal cap" evidence="15">
    <location>
        <begin position="16"/>
        <end position="100"/>
    </location>
</feature>
<evidence type="ECO:0000256" key="10">
    <source>
        <dbReference type="ARBA" id="ARBA00022840"/>
    </source>
</evidence>
<keyword evidence="9" id="KW-0418">Kinase</keyword>
<evidence type="ECO:0000256" key="14">
    <source>
        <dbReference type="ARBA" id="ARBA00049067"/>
    </source>
</evidence>
<dbReference type="InterPro" id="IPR011009">
    <property type="entry name" value="Kinase-like_dom_sf"/>
</dbReference>
<keyword evidence="6" id="KW-0321">Glycogen metabolism</keyword>
<evidence type="ECO:0000259" key="15">
    <source>
        <dbReference type="Pfam" id="PF18085"/>
    </source>
</evidence>
<dbReference type="SUPFAM" id="SSF56112">
    <property type="entry name" value="Protein kinase-like (PK-like)"/>
    <property type="match status" value="1"/>
</dbReference>
<dbReference type="EC" id="2.7.1.175" evidence="4"/>
<sequence length="482" mass="52303">MPPIPADFHPDLERFIGTARWFGGKGRPFRVTGARRAGELGGDGGAQVVVELVSVTYDDGVGGVELYQVPLSLRREPEERLEHAFVGRWDDLHVYDAVHDREAMALWLRAFGSAPTAEPTAGTAADGLLFHRSADEELDLTAQAAMLSAEQSNSSVVFGEQALMKVFRKVTPGVNPDIQVHDVLTRAGCDHVAALYGWLDVTGEAPEGSGGSVIQLAMLQQFLRTASDGWELARASVRNLFAEADLHADEVGGDFAGESARLGIALAETHVVLAEEFPTEQLDQAALQQVADGMTARLDAAVDVLPELAAYAEQLRPLFAAVAGLEGLTVQRIHGDLHLGQTLRTVKGWKLVDFEGEPARPLADRLLPESVWRDVAGMLRSFDYAAQVVHREFDSDPRAESDVVEQRLHRADEWSERNRDAFVAAYAGREVTAAERVLLAAFEADKAVYECVYEARNRPGWVMIPLSAVARLAGGAPPAVAE</sequence>
<dbReference type="GO" id="GO:0005978">
    <property type="term" value="P:glycogen biosynthetic process"/>
    <property type="evidence" value="ECO:0007669"/>
    <property type="project" value="UniProtKB-UniPathway"/>
</dbReference>
<evidence type="ECO:0000256" key="7">
    <source>
        <dbReference type="ARBA" id="ARBA00022679"/>
    </source>
</evidence>
<evidence type="ECO:0000256" key="12">
    <source>
        <dbReference type="ARBA" id="ARBA00023277"/>
    </source>
</evidence>
<accession>A0A3A5HIQ7</accession>
<dbReference type="InterPro" id="IPR040999">
    <property type="entry name" value="Mak_N_cap"/>
</dbReference>
<dbReference type="Proteomes" id="UP000276542">
    <property type="component" value="Unassembled WGS sequence"/>
</dbReference>
<protein>
    <recommendedName>
        <fullName evidence="5">Maltokinase</fullName>
        <ecNumber evidence="4">2.7.1.175</ecNumber>
    </recommendedName>
    <alternativeName>
        <fullName evidence="13">Maltose-1-phosphate synthase</fullName>
    </alternativeName>
</protein>
<evidence type="ECO:0000256" key="6">
    <source>
        <dbReference type="ARBA" id="ARBA00022600"/>
    </source>
</evidence>
<reference evidence="17" key="1">
    <citation type="submission" date="2018-09" db="EMBL/GenBank/DDBJ databases">
        <authorList>
            <person name="Zhu H."/>
        </authorList>
    </citation>
    <scope>NUCLEOTIDE SEQUENCE [LARGE SCALE GENOMIC DNA]</scope>
    <source>
        <strain evidence="17">K1W22B-1</strain>
    </source>
</reference>
<evidence type="ECO:0000256" key="1">
    <source>
        <dbReference type="ARBA" id="ARBA00004964"/>
    </source>
</evidence>
<gene>
    <name evidence="16" type="ORF">D4739_12385</name>
</gene>
<evidence type="ECO:0000256" key="4">
    <source>
        <dbReference type="ARBA" id="ARBA00011962"/>
    </source>
</evidence>
<evidence type="ECO:0000256" key="5">
    <source>
        <dbReference type="ARBA" id="ARBA00013882"/>
    </source>
</evidence>
<comment type="caution">
    <text evidence="16">The sequence shown here is derived from an EMBL/GenBank/DDBJ whole genome shotgun (WGS) entry which is preliminary data.</text>
</comment>